<protein>
    <submittedName>
        <fullName evidence="3">Transposase, IS4-like</fullName>
    </submittedName>
</protein>
<dbReference type="InterPro" id="IPR047654">
    <property type="entry name" value="IS1634_transpos"/>
</dbReference>
<dbReference type="Proteomes" id="UP000836597">
    <property type="component" value="Chromosome"/>
</dbReference>
<evidence type="ECO:0000313" key="4">
    <source>
        <dbReference type="EMBL" id="CAA7601346.1"/>
    </source>
</evidence>
<dbReference type="PANTHER" id="PTHR34614">
    <property type="match status" value="1"/>
</dbReference>
<dbReference type="NCBIfam" id="NF033559">
    <property type="entry name" value="transpos_IS1634"/>
    <property type="match status" value="1"/>
</dbReference>
<sequence>MTSIIRQKVGDKIYLYESVSFRNADGKPRNKRVPIGKINPITGNPVYKPEYLARMAEQGTPIEIPATNMTFSIEEIQRSSIKDYGAFYLFQSIAQSIGLLRALERALPNYWQEVFNLACYLISSGDPFLYCEDWINSTECLPVGSMSSQRISELLAAISPDSREAFYQEWCQCRSEQEYLALDITSVSSYSNLIEDVEWGYNRDKEALPQINLCMLMGEKSGLPIYQTAYSGSLKDVSTLKTTLSKMNALSKGKPTLIVMDKGFFSTKNVNAMLNDAAKLRFVISVPFTSGFAKKQVESERKDIDSLQNTMVLGEDSVRGVTKLRAWNKDHKIYTHVYYNAMKAMKLRENLYAHVALLKERAEAHPAAHLQEEEYSKYLLIRNSEKSPSGYTVSIKEEAIRQELETAGWMILITNDVANAKAALRIYREKDVVEKGFLRLKNSLDLGRLRVHKDGIMQNKIFIGFIALILAAHIHKVMLEKDLYKKMTMKKLLITLSKLRIQVVNGTRILFPLTKNQSTIYKAFNVKEPV</sequence>
<feature type="transmembrane region" description="Helical" evidence="1">
    <location>
        <begin position="461"/>
        <end position="479"/>
    </location>
</feature>
<dbReference type="AlphaFoldDB" id="A0A8S0XW91"/>
<dbReference type="GO" id="GO:0006313">
    <property type="term" value="P:DNA transposition"/>
    <property type="evidence" value="ECO:0007669"/>
    <property type="project" value="InterPro"/>
</dbReference>
<gene>
    <name evidence="3" type="ORF">DEACI_1530</name>
    <name evidence="4" type="ORF">DEACI_2012</name>
</gene>
<keyword evidence="1" id="KW-1133">Transmembrane helix</keyword>
<proteinExistence type="predicted"/>
<keyword evidence="1" id="KW-0812">Transmembrane</keyword>
<dbReference type="KEGG" id="aacx:DEACI_1530"/>
<evidence type="ECO:0000313" key="3">
    <source>
        <dbReference type="EMBL" id="CAA7600877.1"/>
    </source>
</evidence>
<dbReference type="PANTHER" id="PTHR34614:SF2">
    <property type="entry name" value="TRANSPOSASE IS4-LIKE DOMAIN-CONTAINING PROTEIN"/>
    <property type="match status" value="1"/>
</dbReference>
<dbReference type="KEGG" id="aacx:DEACI_2012"/>
<dbReference type="EMBL" id="LR746496">
    <property type="protein sequence ID" value="CAA7600877.1"/>
    <property type="molecule type" value="Genomic_DNA"/>
</dbReference>
<reference evidence="3" key="1">
    <citation type="submission" date="2020-01" db="EMBL/GenBank/DDBJ databases">
        <authorList>
            <person name="Hornung B."/>
        </authorList>
    </citation>
    <scope>NUCLEOTIDE SEQUENCE</scope>
    <source>
        <strain evidence="3">PacBioINE</strain>
    </source>
</reference>
<dbReference type="InterPro" id="IPR002559">
    <property type="entry name" value="Transposase_11"/>
</dbReference>
<evidence type="ECO:0000259" key="2">
    <source>
        <dbReference type="Pfam" id="PF01609"/>
    </source>
</evidence>
<dbReference type="GO" id="GO:0003677">
    <property type="term" value="F:DNA binding"/>
    <property type="evidence" value="ECO:0007669"/>
    <property type="project" value="InterPro"/>
</dbReference>
<evidence type="ECO:0000256" key="1">
    <source>
        <dbReference type="SAM" id="Phobius"/>
    </source>
</evidence>
<keyword evidence="1" id="KW-0472">Membrane</keyword>
<dbReference type="Pfam" id="PF01609">
    <property type="entry name" value="DDE_Tnp_1"/>
    <property type="match status" value="1"/>
</dbReference>
<feature type="domain" description="Transposase IS4-like" evidence="2">
    <location>
        <begin position="178"/>
        <end position="470"/>
    </location>
</feature>
<dbReference type="GO" id="GO:0004803">
    <property type="term" value="F:transposase activity"/>
    <property type="evidence" value="ECO:0007669"/>
    <property type="project" value="InterPro"/>
</dbReference>
<accession>A0A8S0XW91</accession>
<organism evidence="3">
    <name type="scientific">Acididesulfobacillus acetoxydans</name>
    <dbReference type="NCBI Taxonomy" id="1561005"/>
    <lineage>
        <taxon>Bacteria</taxon>
        <taxon>Bacillati</taxon>
        <taxon>Bacillota</taxon>
        <taxon>Clostridia</taxon>
        <taxon>Eubacteriales</taxon>
        <taxon>Peptococcaceae</taxon>
        <taxon>Acididesulfobacillus</taxon>
    </lineage>
</organism>
<name>A0A8S0XW91_9FIRM</name>
<dbReference type="EMBL" id="LR746496">
    <property type="protein sequence ID" value="CAA7601346.1"/>
    <property type="molecule type" value="Genomic_DNA"/>
</dbReference>